<evidence type="ECO:0000313" key="8">
    <source>
        <dbReference type="EMBL" id="EAY15232.1"/>
    </source>
</evidence>
<dbReference type="OrthoDB" id="2143914at2759"/>
<gene>
    <name evidence="8" type="ORF">TVAG_202260</name>
</gene>
<dbReference type="FunFam" id="1.10.10.60:FF:000010">
    <property type="entry name" value="Transcriptional activator Myb isoform A"/>
    <property type="match status" value="1"/>
</dbReference>
<keyword evidence="9" id="KW-1185">Reference proteome</keyword>
<proteinExistence type="predicted"/>
<protein>
    <submittedName>
        <fullName evidence="8">Myb-like DNA-binding domain containing protein</fullName>
    </submittedName>
</protein>
<dbReference type="PROSITE" id="PS51294">
    <property type="entry name" value="HTH_MYB"/>
    <property type="match status" value="2"/>
</dbReference>
<evidence type="ECO:0000259" key="6">
    <source>
        <dbReference type="PROSITE" id="PS50090"/>
    </source>
</evidence>
<dbReference type="InterPro" id="IPR051575">
    <property type="entry name" value="Myb-like_DNA-bd"/>
</dbReference>
<feature type="domain" description="HTH myb-type" evidence="7">
    <location>
        <begin position="5"/>
        <end position="60"/>
    </location>
</feature>
<evidence type="ECO:0000313" key="9">
    <source>
        <dbReference type="Proteomes" id="UP000001542"/>
    </source>
</evidence>
<dbReference type="SMR" id="A2DWP7"/>
<dbReference type="InterPro" id="IPR001005">
    <property type="entry name" value="SANT/Myb"/>
</dbReference>
<dbReference type="RefSeq" id="XP_001327455.1">
    <property type="nucleotide sequence ID" value="XM_001327420.1"/>
</dbReference>
<dbReference type="InParanoid" id="A2DWP7"/>
<keyword evidence="5" id="KW-0539">Nucleus</keyword>
<evidence type="ECO:0000256" key="4">
    <source>
        <dbReference type="ARBA" id="ARBA00023163"/>
    </source>
</evidence>
<keyword evidence="4" id="KW-0804">Transcription</keyword>
<feature type="domain" description="HTH myb-type" evidence="7">
    <location>
        <begin position="64"/>
        <end position="111"/>
    </location>
</feature>
<keyword evidence="3 8" id="KW-0238">DNA-binding</keyword>
<dbReference type="PROSITE" id="PS50090">
    <property type="entry name" value="MYB_LIKE"/>
    <property type="match status" value="2"/>
</dbReference>
<dbReference type="eggNOG" id="KOG0048">
    <property type="taxonomic scope" value="Eukaryota"/>
</dbReference>
<feature type="domain" description="Myb-like" evidence="6">
    <location>
        <begin position="57"/>
        <end position="107"/>
    </location>
</feature>
<reference evidence="8" key="1">
    <citation type="submission" date="2006-10" db="EMBL/GenBank/DDBJ databases">
        <authorList>
            <person name="Amadeo P."/>
            <person name="Zhao Q."/>
            <person name="Wortman J."/>
            <person name="Fraser-Liggett C."/>
            <person name="Carlton J."/>
        </authorList>
    </citation>
    <scope>NUCLEOTIDE SEQUENCE</scope>
    <source>
        <strain evidence="8">G3</strain>
    </source>
</reference>
<dbReference type="STRING" id="5722.A2DWP7"/>
<dbReference type="PANTHER" id="PTHR46621:SF1">
    <property type="entry name" value="SNRNA-ACTIVATING PROTEIN COMPLEX SUBUNIT 4"/>
    <property type="match status" value="1"/>
</dbReference>
<reference evidence="8" key="2">
    <citation type="journal article" date="2007" name="Science">
        <title>Draft genome sequence of the sexually transmitted pathogen Trichomonas vaginalis.</title>
        <authorList>
            <person name="Carlton J.M."/>
            <person name="Hirt R.P."/>
            <person name="Silva J.C."/>
            <person name="Delcher A.L."/>
            <person name="Schatz M."/>
            <person name="Zhao Q."/>
            <person name="Wortman J.R."/>
            <person name="Bidwell S.L."/>
            <person name="Alsmark U.C.M."/>
            <person name="Besteiro S."/>
            <person name="Sicheritz-Ponten T."/>
            <person name="Noel C.J."/>
            <person name="Dacks J.B."/>
            <person name="Foster P.G."/>
            <person name="Simillion C."/>
            <person name="Van de Peer Y."/>
            <person name="Miranda-Saavedra D."/>
            <person name="Barton G.J."/>
            <person name="Westrop G.D."/>
            <person name="Mueller S."/>
            <person name="Dessi D."/>
            <person name="Fiori P.L."/>
            <person name="Ren Q."/>
            <person name="Paulsen I."/>
            <person name="Zhang H."/>
            <person name="Bastida-Corcuera F.D."/>
            <person name="Simoes-Barbosa A."/>
            <person name="Brown M.T."/>
            <person name="Hayes R.D."/>
            <person name="Mukherjee M."/>
            <person name="Okumura C.Y."/>
            <person name="Schneider R."/>
            <person name="Smith A.J."/>
            <person name="Vanacova S."/>
            <person name="Villalvazo M."/>
            <person name="Haas B.J."/>
            <person name="Pertea M."/>
            <person name="Feldblyum T.V."/>
            <person name="Utterback T.R."/>
            <person name="Shu C.L."/>
            <person name="Osoegawa K."/>
            <person name="de Jong P.J."/>
            <person name="Hrdy I."/>
            <person name="Horvathova L."/>
            <person name="Zubacova Z."/>
            <person name="Dolezal P."/>
            <person name="Malik S.B."/>
            <person name="Logsdon J.M. Jr."/>
            <person name="Henze K."/>
            <person name="Gupta A."/>
            <person name="Wang C.C."/>
            <person name="Dunne R.L."/>
            <person name="Upcroft J.A."/>
            <person name="Upcroft P."/>
            <person name="White O."/>
            <person name="Salzberg S.L."/>
            <person name="Tang P."/>
            <person name="Chiu C.-H."/>
            <person name="Lee Y.-S."/>
            <person name="Embley T.M."/>
            <person name="Coombs G.H."/>
            <person name="Mottram J.C."/>
            <person name="Tachezy J."/>
            <person name="Fraser-Liggett C.M."/>
            <person name="Johnson P.J."/>
        </authorList>
    </citation>
    <scope>NUCLEOTIDE SEQUENCE [LARGE SCALE GENOMIC DNA]</scope>
    <source>
        <strain evidence="8">G3</strain>
    </source>
</reference>
<evidence type="ECO:0000256" key="5">
    <source>
        <dbReference type="ARBA" id="ARBA00023242"/>
    </source>
</evidence>
<dbReference type="EMBL" id="DS113259">
    <property type="protein sequence ID" value="EAY15232.1"/>
    <property type="molecule type" value="Genomic_DNA"/>
</dbReference>
<feature type="domain" description="Myb-like" evidence="6">
    <location>
        <begin position="5"/>
        <end position="56"/>
    </location>
</feature>
<name>A2DWP7_TRIV3</name>
<evidence type="ECO:0000256" key="1">
    <source>
        <dbReference type="ARBA" id="ARBA00022737"/>
    </source>
</evidence>
<evidence type="ECO:0000256" key="3">
    <source>
        <dbReference type="ARBA" id="ARBA00023125"/>
    </source>
</evidence>
<evidence type="ECO:0000256" key="2">
    <source>
        <dbReference type="ARBA" id="ARBA00023015"/>
    </source>
</evidence>
<keyword evidence="1" id="KW-0677">Repeat</keyword>
<evidence type="ECO:0000259" key="7">
    <source>
        <dbReference type="PROSITE" id="PS51294"/>
    </source>
</evidence>
<dbReference type="VEuPathDB" id="TrichDB:TVAGG3_0201370"/>
<dbReference type="KEGG" id="tva:4773233"/>
<sequence length="141" mass="16789">MFRTGSNTVRTKFTENEDKKLTNYVKQLGDSKWKEIAKLMPGRNARQCKDRWEKYLAPKINITPFTDEEDTKLLTLYNQIGPKWTQISKHFNNRTDNNLKSRYKLLMRHKKKAEVNHSTPDENIFTESLKECQEFLSFLNN</sequence>
<dbReference type="InterPro" id="IPR017930">
    <property type="entry name" value="Myb_dom"/>
</dbReference>
<dbReference type="AlphaFoldDB" id="A2DWP7"/>
<dbReference type="InterPro" id="IPR009057">
    <property type="entry name" value="Homeodomain-like_sf"/>
</dbReference>
<dbReference type="CDD" id="cd00167">
    <property type="entry name" value="SANT"/>
    <property type="match status" value="2"/>
</dbReference>
<organism evidence="8 9">
    <name type="scientific">Trichomonas vaginalis (strain ATCC PRA-98 / G3)</name>
    <dbReference type="NCBI Taxonomy" id="412133"/>
    <lineage>
        <taxon>Eukaryota</taxon>
        <taxon>Metamonada</taxon>
        <taxon>Parabasalia</taxon>
        <taxon>Trichomonadida</taxon>
        <taxon>Trichomonadidae</taxon>
        <taxon>Trichomonas</taxon>
    </lineage>
</organism>
<dbReference type="Proteomes" id="UP000001542">
    <property type="component" value="Unassembled WGS sequence"/>
</dbReference>
<dbReference type="SMART" id="SM00717">
    <property type="entry name" value="SANT"/>
    <property type="match status" value="2"/>
</dbReference>
<dbReference type="GO" id="GO:0005634">
    <property type="term" value="C:nucleus"/>
    <property type="evidence" value="ECO:0000318"/>
    <property type="project" value="GO_Central"/>
</dbReference>
<dbReference type="Pfam" id="PF13921">
    <property type="entry name" value="Myb_DNA-bind_6"/>
    <property type="match status" value="1"/>
</dbReference>
<dbReference type="Gene3D" id="1.10.10.60">
    <property type="entry name" value="Homeodomain-like"/>
    <property type="match status" value="2"/>
</dbReference>
<accession>A2DWP7</accession>
<dbReference type="SUPFAM" id="SSF46689">
    <property type="entry name" value="Homeodomain-like"/>
    <property type="match status" value="1"/>
</dbReference>
<dbReference type="GO" id="GO:0000981">
    <property type="term" value="F:DNA-binding transcription factor activity, RNA polymerase II-specific"/>
    <property type="evidence" value="ECO:0000318"/>
    <property type="project" value="GO_Central"/>
</dbReference>
<dbReference type="VEuPathDB" id="TrichDB:TVAG_202260"/>
<keyword evidence="2" id="KW-0805">Transcription regulation</keyword>
<dbReference type="GO" id="GO:0006355">
    <property type="term" value="P:regulation of DNA-templated transcription"/>
    <property type="evidence" value="ECO:0000318"/>
    <property type="project" value="GO_Central"/>
</dbReference>
<dbReference type="PANTHER" id="PTHR46621">
    <property type="entry name" value="SNRNA-ACTIVATING PROTEIN COMPLEX SUBUNIT 4"/>
    <property type="match status" value="1"/>
</dbReference>
<dbReference type="GO" id="GO:0000978">
    <property type="term" value="F:RNA polymerase II cis-regulatory region sequence-specific DNA binding"/>
    <property type="evidence" value="ECO:0000318"/>
    <property type="project" value="GO_Central"/>
</dbReference>